<evidence type="ECO:0000313" key="1">
    <source>
        <dbReference type="EMBL" id="GFD25964.1"/>
    </source>
</evidence>
<reference evidence="1" key="1">
    <citation type="journal article" date="2019" name="Sci. Rep.">
        <title>Draft genome of Tanacetum cinerariifolium, the natural source of mosquito coil.</title>
        <authorList>
            <person name="Yamashiro T."/>
            <person name="Shiraishi A."/>
            <person name="Satake H."/>
            <person name="Nakayama K."/>
        </authorList>
    </citation>
    <scope>NUCLEOTIDE SEQUENCE</scope>
</reference>
<feature type="non-terminal residue" evidence="1">
    <location>
        <position position="184"/>
    </location>
</feature>
<dbReference type="EMBL" id="BKCJ011364754">
    <property type="protein sequence ID" value="GFD25964.1"/>
    <property type="molecule type" value="Genomic_DNA"/>
</dbReference>
<dbReference type="AlphaFoldDB" id="A0A699V171"/>
<name>A0A699V171_TANCI</name>
<sequence length="184" mass="20608">ERIVHVTFSEDDEAISQTNTEGDAINFNENKSFPNDEFIEPRTKDTQCSVNIEYFPYISAYENTTLVVLSTLQISVTSEEPLEFTIVDDPSADHELDHAESADILESTKPQDNILSESICDDQPTPVISPSADVILQNPVSQDRWSREKHIKFVNIIGKPLAGITTRSRIRDSDVASTSECLYV</sequence>
<accession>A0A699V171</accession>
<protein>
    <submittedName>
        <fullName evidence="1">Uncharacterized protein</fullName>
    </submittedName>
</protein>
<comment type="caution">
    <text evidence="1">The sequence shown here is derived from an EMBL/GenBank/DDBJ whole genome shotgun (WGS) entry which is preliminary data.</text>
</comment>
<proteinExistence type="predicted"/>
<feature type="non-terminal residue" evidence="1">
    <location>
        <position position="1"/>
    </location>
</feature>
<organism evidence="1">
    <name type="scientific">Tanacetum cinerariifolium</name>
    <name type="common">Dalmatian daisy</name>
    <name type="synonym">Chrysanthemum cinerariifolium</name>
    <dbReference type="NCBI Taxonomy" id="118510"/>
    <lineage>
        <taxon>Eukaryota</taxon>
        <taxon>Viridiplantae</taxon>
        <taxon>Streptophyta</taxon>
        <taxon>Embryophyta</taxon>
        <taxon>Tracheophyta</taxon>
        <taxon>Spermatophyta</taxon>
        <taxon>Magnoliopsida</taxon>
        <taxon>eudicotyledons</taxon>
        <taxon>Gunneridae</taxon>
        <taxon>Pentapetalae</taxon>
        <taxon>asterids</taxon>
        <taxon>campanulids</taxon>
        <taxon>Asterales</taxon>
        <taxon>Asteraceae</taxon>
        <taxon>Asteroideae</taxon>
        <taxon>Anthemideae</taxon>
        <taxon>Anthemidinae</taxon>
        <taxon>Tanacetum</taxon>
    </lineage>
</organism>
<gene>
    <name evidence="1" type="ORF">Tci_897933</name>
</gene>